<protein>
    <submittedName>
        <fullName evidence="7">Sulfite oxidase</fullName>
    </submittedName>
</protein>
<keyword evidence="2" id="KW-0500">Molybdenum</keyword>
<feature type="domain" description="Oxidoreductase molybdopterin-binding" evidence="5">
    <location>
        <begin position="105"/>
        <end position="268"/>
    </location>
</feature>
<dbReference type="InterPro" id="IPR005066">
    <property type="entry name" value="MoCF_OxRdtse_dimer"/>
</dbReference>
<evidence type="ECO:0000256" key="3">
    <source>
        <dbReference type="ARBA" id="ARBA00022723"/>
    </source>
</evidence>
<dbReference type="Gene3D" id="3.90.420.10">
    <property type="entry name" value="Oxidoreductase, molybdopterin-binding domain"/>
    <property type="match status" value="1"/>
</dbReference>
<dbReference type="InterPro" id="IPR006311">
    <property type="entry name" value="TAT_signal"/>
</dbReference>
<dbReference type="SUPFAM" id="SSF56524">
    <property type="entry name" value="Oxidoreductase molybdopterin-binding domain"/>
    <property type="match status" value="1"/>
</dbReference>
<dbReference type="Pfam" id="PF00174">
    <property type="entry name" value="Oxidored_molyb"/>
    <property type="match status" value="1"/>
</dbReference>
<evidence type="ECO:0000256" key="4">
    <source>
        <dbReference type="ARBA" id="ARBA00023002"/>
    </source>
</evidence>
<dbReference type="Proteomes" id="UP001363010">
    <property type="component" value="Unassembled WGS sequence"/>
</dbReference>
<dbReference type="RefSeq" id="WP_340364683.1">
    <property type="nucleotide sequence ID" value="NZ_JBBKZV010000009.1"/>
</dbReference>
<comment type="caution">
    <text evidence="7">The sequence shown here is derived from an EMBL/GenBank/DDBJ whole genome shotgun (WGS) entry which is preliminary data.</text>
</comment>
<dbReference type="InterPro" id="IPR008335">
    <property type="entry name" value="Mopterin_OxRdtase_euk"/>
</dbReference>
<dbReference type="PROSITE" id="PS51318">
    <property type="entry name" value="TAT"/>
    <property type="match status" value="1"/>
</dbReference>
<name>A0ABU8W0S2_9BURK</name>
<evidence type="ECO:0000256" key="2">
    <source>
        <dbReference type="ARBA" id="ARBA00022505"/>
    </source>
</evidence>
<keyword evidence="3" id="KW-0479">Metal-binding</keyword>
<evidence type="ECO:0000313" key="8">
    <source>
        <dbReference type="Proteomes" id="UP001363010"/>
    </source>
</evidence>
<gene>
    <name evidence="7" type="ORF">WKW80_16675</name>
</gene>
<accession>A0ABU8W0S2</accession>
<comment type="cofactor">
    <cofactor evidence="1">
        <name>Mo-molybdopterin</name>
        <dbReference type="ChEBI" id="CHEBI:71302"/>
    </cofactor>
</comment>
<evidence type="ECO:0000259" key="5">
    <source>
        <dbReference type="Pfam" id="PF00174"/>
    </source>
</evidence>
<dbReference type="PRINTS" id="PR00407">
    <property type="entry name" value="EUMOPTERIN"/>
</dbReference>
<proteinExistence type="predicted"/>
<keyword evidence="8" id="KW-1185">Reference proteome</keyword>
<sequence>MSSIFDRIPDSAAVRPDLARRAMLAQSASALVASTLPLGTAFAQTAPAVRPLPSYAAFKDAGSMIVHSANTIEMRRGAAGTGAVTAVAHLYVRNNLNPPSPDIVAKPDAWVVSIDGVRTPRSFTLAELKAMRSETLTMVLQCSGNGRGMFPSKPSGTPWQVGAAGCVMWSGVPVRELAHSLGGVRQGMKFMTGTGGEVLAAGIDPKARVERSVPIAAMEDAILAWELNGEPIPLAHGGPLRLIVPGFTGVNSVKYVKHLAFTAQESDASIQQTDYRMTAASEASMRPTDPSVWQMPPKSWINSPLADNPGLQGGHAGELTIQGVAFGGVNAVRSVDVSTDGGVSWNRAKLVGPDLGRYAWREFELPVKLSPGSHVLMSRITDVKGNVQVENRVENKAGYLNSSWRDHAVTVTVA</sequence>
<keyword evidence="4" id="KW-0560">Oxidoreductase</keyword>
<evidence type="ECO:0000313" key="7">
    <source>
        <dbReference type="EMBL" id="MEJ8823651.1"/>
    </source>
</evidence>
<dbReference type="InterPro" id="IPR000572">
    <property type="entry name" value="OxRdtase_Mopterin-bd_dom"/>
</dbReference>
<dbReference type="CDD" id="cd02110">
    <property type="entry name" value="SO_family_Moco_dimer"/>
    <property type="match status" value="1"/>
</dbReference>
<dbReference type="InterPro" id="IPR036374">
    <property type="entry name" value="OxRdtase_Mopterin-bd_sf"/>
</dbReference>
<evidence type="ECO:0000256" key="1">
    <source>
        <dbReference type="ARBA" id="ARBA00001924"/>
    </source>
</evidence>
<dbReference type="SUPFAM" id="SSF81296">
    <property type="entry name" value="E set domains"/>
    <property type="match status" value="1"/>
</dbReference>
<dbReference type="EMBL" id="JBBKZV010000009">
    <property type="protein sequence ID" value="MEJ8823651.1"/>
    <property type="molecule type" value="Genomic_DNA"/>
</dbReference>
<dbReference type="Gene3D" id="2.60.40.650">
    <property type="match status" value="1"/>
</dbReference>
<feature type="domain" description="Moybdenum cofactor oxidoreductase dimerisation" evidence="6">
    <location>
        <begin position="291"/>
        <end position="409"/>
    </location>
</feature>
<dbReference type="PANTHER" id="PTHR19372">
    <property type="entry name" value="SULFITE REDUCTASE"/>
    <property type="match status" value="1"/>
</dbReference>
<reference evidence="7 8" key="1">
    <citation type="submission" date="2024-03" db="EMBL/GenBank/DDBJ databases">
        <title>Novel species of the genus Variovorax.</title>
        <authorList>
            <person name="Liu Q."/>
            <person name="Xin Y.-H."/>
        </authorList>
    </citation>
    <scope>NUCLEOTIDE SEQUENCE [LARGE SCALE GENOMIC DNA]</scope>
    <source>
        <strain evidence="7 8">KACC 18501</strain>
    </source>
</reference>
<organism evidence="7 8">
    <name type="scientific">Variovorax humicola</name>
    <dbReference type="NCBI Taxonomy" id="1769758"/>
    <lineage>
        <taxon>Bacteria</taxon>
        <taxon>Pseudomonadati</taxon>
        <taxon>Pseudomonadota</taxon>
        <taxon>Betaproteobacteria</taxon>
        <taxon>Burkholderiales</taxon>
        <taxon>Comamonadaceae</taxon>
        <taxon>Variovorax</taxon>
    </lineage>
</organism>
<dbReference type="Pfam" id="PF03404">
    <property type="entry name" value="Mo-co_dimer"/>
    <property type="match status" value="1"/>
</dbReference>
<dbReference type="InterPro" id="IPR014756">
    <property type="entry name" value="Ig_E-set"/>
</dbReference>
<dbReference type="PANTHER" id="PTHR19372:SF7">
    <property type="entry name" value="SULFITE OXIDASE, MITOCHONDRIAL"/>
    <property type="match status" value="1"/>
</dbReference>
<evidence type="ECO:0000259" key="6">
    <source>
        <dbReference type="Pfam" id="PF03404"/>
    </source>
</evidence>